<dbReference type="InterPro" id="IPR000387">
    <property type="entry name" value="Tyr_Pase_dom"/>
</dbReference>
<keyword evidence="4" id="KW-0597">Phosphoprotein</keyword>
<dbReference type="Gene3D" id="3.90.190.10">
    <property type="entry name" value="Protein tyrosine phosphatase superfamily"/>
    <property type="match status" value="1"/>
</dbReference>
<dbReference type="InterPro" id="IPR003595">
    <property type="entry name" value="Tyr_Pase_cat"/>
</dbReference>
<feature type="region of interest" description="Disordered" evidence="9">
    <location>
        <begin position="307"/>
        <end position="330"/>
    </location>
</feature>
<dbReference type="InterPro" id="IPR029021">
    <property type="entry name" value="Prot-tyrosine_phosphatase-like"/>
</dbReference>
<proteinExistence type="inferred from homology"/>
<dbReference type="GO" id="GO:0012505">
    <property type="term" value="C:endomembrane system"/>
    <property type="evidence" value="ECO:0007669"/>
    <property type="project" value="UniProtKB-SubCell"/>
</dbReference>
<dbReference type="EMBL" id="GGYP01001946">
    <property type="protein sequence ID" value="MDE46717.1"/>
    <property type="molecule type" value="Transcribed_RNA"/>
</dbReference>
<dbReference type="GO" id="GO:0005737">
    <property type="term" value="C:cytoplasm"/>
    <property type="evidence" value="ECO:0007669"/>
    <property type="project" value="TreeGrafter"/>
</dbReference>
<keyword evidence="10" id="KW-1133">Transmembrane helix</keyword>
<evidence type="ECO:0000256" key="9">
    <source>
        <dbReference type="SAM" id="MobiDB-lite"/>
    </source>
</evidence>
<evidence type="ECO:0000259" key="12">
    <source>
        <dbReference type="PROSITE" id="PS50056"/>
    </source>
</evidence>
<dbReference type="PANTHER" id="PTHR46047">
    <property type="entry name" value="TYROSINE-PROTEIN PHOSPHATASE NON-RECEPTOR TYPE 61F"/>
    <property type="match status" value="1"/>
</dbReference>
<keyword evidence="10" id="KW-0812">Transmembrane</keyword>
<dbReference type="InterPro" id="IPR000242">
    <property type="entry name" value="PTP_cat"/>
</dbReference>
<evidence type="ECO:0000256" key="3">
    <source>
        <dbReference type="ARBA" id="ARBA00013064"/>
    </source>
</evidence>
<feature type="transmembrane region" description="Helical" evidence="10">
    <location>
        <begin position="491"/>
        <end position="508"/>
    </location>
</feature>
<feature type="compositionally biased region" description="Basic residues" evidence="9">
    <location>
        <begin position="316"/>
        <end position="325"/>
    </location>
</feature>
<sequence length="511" mass="58173">MEEEFKKLELEKKWDAHFELLFTKSRKHSVEIGESAKNKTLNRYLNVLPYDRSRVKLNRTIDSDYINANLVTVPKAARQYILTQGPLPETLSHFWLMVWEQKSTVIVMLNKCVEAENFVKCEQYWPETLDSKMRMPDVKLTVTLIKVDETKHFSIRTMLLEDDESHKTRTISQFQYKAWPDHDQPDSPTSFLRLLTAIRKSGGLDKMDEPTIVHCSAGIGRSGTFCLIDSVLSMVENQGSTEGIDIANTLLEMRDYRMGLIQSPVQLRFAYMSIIYGIKILEKANKLHHHMSSINAIDNSSLQKINGSSTAQYNGKSKRRTRKKPSGANNASALNVFNKHLLVEAMDDIDSDTADRLFDDAMIHLPSLKKARNSEPENFNEDLFRQVIQITKDNQRNDTTEETNQAASPATKAQMLTNAINSLIPGSTISQDVDPSPTNQSADSVLLRRRERELRNQRLAEKTLDIKNRMKAEEVKKALYASRMAFFKKSALFGGVAIVISSIAYMYLHGS</sequence>
<dbReference type="AlphaFoldDB" id="A0A6G1S974"/>
<comment type="catalytic activity">
    <reaction evidence="8">
        <text>O-phospho-L-tyrosyl-[protein] + H2O = L-tyrosyl-[protein] + phosphate</text>
        <dbReference type="Rhea" id="RHEA:10684"/>
        <dbReference type="Rhea" id="RHEA-COMP:10136"/>
        <dbReference type="Rhea" id="RHEA-COMP:20101"/>
        <dbReference type="ChEBI" id="CHEBI:15377"/>
        <dbReference type="ChEBI" id="CHEBI:43474"/>
        <dbReference type="ChEBI" id="CHEBI:46858"/>
        <dbReference type="ChEBI" id="CHEBI:61978"/>
        <dbReference type="EC" id="3.1.3.48"/>
    </reaction>
</comment>
<dbReference type="SUPFAM" id="SSF52799">
    <property type="entry name" value="(Phosphotyrosine protein) phosphatases II"/>
    <property type="match status" value="1"/>
</dbReference>
<dbReference type="GO" id="GO:0048666">
    <property type="term" value="P:neuron development"/>
    <property type="evidence" value="ECO:0007669"/>
    <property type="project" value="UniProtKB-ARBA"/>
</dbReference>
<evidence type="ECO:0000259" key="11">
    <source>
        <dbReference type="PROSITE" id="PS50055"/>
    </source>
</evidence>
<evidence type="ECO:0000256" key="1">
    <source>
        <dbReference type="ARBA" id="ARBA00004308"/>
    </source>
</evidence>
<accession>A0A6G1S974</accession>
<dbReference type="PRINTS" id="PR00700">
    <property type="entry name" value="PRTYPHPHTASE"/>
</dbReference>
<evidence type="ECO:0000313" key="13">
    <source>
        <dbReference type="EMBL" id="MDE46717.1"/>
    </source>
</evidence>
<dbReference type="SMART" id="SM00194">
    <property type="entry name" value="PTPc"/>
    <property type="match status" value="1"/>
</dbReference>
<dbReference type="GO" id="GO:0046426">
    <property type="term" value="P:negative regulation of receptor signaling pathway via JAK-STAT"/>
    <property type="evidence" value="ECO:0007669"/>
    <property type="project" value="TreeGrafter"/>
</dbReference>
<dbReference type="PROSITE" id="PS50056">
    <property type="entry name" value="TYR_PHOSPHATASE_2"/>
    <property type="match status" value="1"/>
</dbReference>
<dbReference type="FunFam" id="3.90.190.10:FF:000102">
    <property type="entry name" value="Receptor-type tyrosine-protein phosphatase"/>
    <property type="match status" value="1"/>
</dbReference>
<evidence type="ECO:0000256" key="8">
    <source>
        <dbReference type="ARBA" id="ARBA00051722"/>
    </source>
</evidence>
<reference evidence="13" key="1">
    <citation type="submission" date="2018-10" db="EMBL/GenBank/DDBJ databases">
        <title>Transcriptome assembly of Aceria tosichella (Wheat curl mite) Type 2.</title>
        <authorList>
            <person name="Scully E.D."/>
            <person name="Geib S.M."/>
            <person name="Palmer N.A."/>
            <person name="Gupta A.K."/>
            <person name="Sarath G."/>
            <person name="Tatineni S."/>
        </authorList>
    </citation>
    <scope>NUCLEOTIDE SEQUENCE</scope>
    <source>
        <strain evidence="13">LincolnNE</strain>
    </source>
</reference>
<evidence type="ECO:0000256" key="5">
    <source>
        <dbReference type="ARBA" id="ARBA00022801"/>
    </source>
</evidence>
<feature type="domain" description="Tyrosine specific protein phosphatases" evidence="12">
    <location>
        <begin position="189"/>
        <end position="268"/>
    </location>
</feature>
<dbReference type="SMART" id="SM00404">
    <property type="entry name" value="PTPc_motif"/>
    <property type="match status" value="1"/>
</dbReference>
<dbReference type="GO" id="GO:0005634">
    <property type="term" value="C:nucleus"/>
    <property type="evidence" value="ECO:0007669"/>
    <property type="project" value="TreeGrafter"/>
</dbReference>
<dbReference type="GO" id="GO:0004726">
    <property type="term" value="F:non-membrane spanning protein tyrosine phosphatase activity"/>
    <property type="evidence" value="ECO:0007669"/>
    <property type="project" value="TreeGrafter"/>
</dbReference>
<dbReference type="GO" id="GO:0070373">
    <property type="term" value="P:negative regulation of ERK1 and ERK2 cascade"/>
    <property type="evidence" value="ECO:0007669"/>
    <property type="project" value="TreeGrafter"/>
</dbReference>
<evidence type="ECO:0000256" key="7">
    <source>
        <dbReference type="ARBA" id="ARBA00023136"/>
    </source>
</evidence>
<dbReference type="GO" id="GO:0019901">
    <property type="term" value="F:protein kinase binding"/>
    <property type="evidence" value="ECO:0007669"/>
    <property type="project" value="TreeGrafter"/>
</dbReference>
<dbReference type="Pfam" id="PF00102">
    <property type="entry name" value="Y_phosphatase"/>
    <property type="match status" value="1"/>
</dbReference>
<name>A0A6G1S974_9ACAR</name>
<evidence type="ECO:0000256" key="4">
    <source>
        <dbReference type="ARBA" id="ARBA00022553"/>
    </source>
</evidence>
<dbReference type="PROSITE" id="PS00383">
    <property type="entry name" value="TYR_PHOSPHATASE_1"/>
    <property type="match status" value="1"/>
</dbReference>
<evidence type="ECO:0000256" key="10">
    <source>
        <dbReference type="SAM" id="Phobius"/>
    </source>
</evidence>
<keyword evidence="13" id="KW-0675">Receptor</keyword>
<keyword evidence="6" id="KW-0904">Protein phosphatase</keyword>
<feature type="domain" description="Tyrosine-protein phosphatase" evidence="11">
    <location>
        <begin position="1"/>
        <end position="277"/>
    </location>
</feature>
<evidence type="ECO:0000256" key="2">
    <source>
        <dbReference type="ARBA" id="ARBA00009701"/>
    </source>
</evidence>
<comment type="similarity">
    <text evidence="2">Belongs to the protein-tyrosine phosphatase family. Non-receptor class 1 subfamily.</text>
</comment>
<dbReference type="InterPro" id="IPR051985">
    <property type="entry name" value="NR_tyrosine_phosphatase"/>
</dbReference>
<keyword evidence="5" id="KW-0378">Hydrolase</keyword>
<organism evidence="13">
    <name type="scientific">Aceria tosichella</name>
    <name type="common">wheat curl mite</name>
    <dbReference type="NCBI Taxonomy" id="561515"/>
    <lineage>
        <taxon>Eukaryota</taxon>
        <taxon>Metazoa</taxon>
        <taxon>Ecdysozoa</taxon>
        <taxon>Arthropoda</taxon>
        <taxon>Chelicerata</taxon>
        <taxon>Arachnida</taxon>
        <taxon>Acari</taxon>
        <taxon>Acariformes</taxon>
        <taxon>Trombidiformes</taxon>
        <taxon>Prostigmata</taxon>
        <taxon>Eupodina</taxon>
        <taxon>Eriophyoidea</taxon>
        <taxon>Eriophyidae</taxon>
        <taxon>Eriophyinae</taxon>
        <taxon>Aceriini</taxon>
        <taxon>Aceria</taxon>
    </lineage>
</organism>
<gene>
    <name evidence="13" type="primary">Ptpn2</name>
    <name evidence="13" type="ORF">g.8876</name>
</gene>
<dbReference type="PROSITE" id="PS50055">
    <property type="entry name" value="TYR_PHOSPHATASE_PTP"/>
    <property type="match status" value="1"/>
</dbReference>
<keyword evidence="7 10" id="KW-0472">Membrane</keyword>
<protein>
    <recommendedName>
        <fullName evidence="3">protein-tyrosine-phosphatase</fullName>
        <ecNumber evidence="3">3.1.3.48</ecNumber>
    </recommendedName>
</protein>
<evidence type="ECO:0000256" key="6">
    <source>
        <dbReference type="ARBA" id="ARBA00022912"/>
    </source>
</evidence>
<dbReference type="PANTHER" id="PTHR46047:SF3">
    <property type="entry name" value="TYROSINE-PROTEIN PHOSPHATASE NON-RECEPTOR TYPE 61F"/>
    <property type="match status" value="1"/>
</dbReference>
<dbReference type="InterPro" id="IPR016130">
    <property type="entry name" value="Tyr_Pase_AS"/>
</dbReference>
<comment type="subcellular location">
    <subcellularLocation>
        <location evidence="1">Endomembrane system</location>
    </subcellularLocation>
</comment>
<dbReference type="EC" id="3.1.3.48" evidence="3"/>